<dbReference type="SUPFAM" id="SSF51569">
    <property type="entry name" value="Aldolase"/>
    <property type="match status" value="1"/>
</dbReference>
<dbReference type="OrthoDB" id="9770698at2"/>
<name>A0A4Q9KDA9_9ACTN</name>
<evidence type="ECO:0000256" key="1">
    <source>
        <dbReference type="ARBA" id="ARBA00023239"/>
    </source>
</evidence>
<accession>A0A4Q9KDA9</accession>
<sequence>MTIHLHGAIPAMPLLLDTGRRVDWDAQRAVTRYYLAAGVDGLAVGVHTTQFELHHDPALLRDVWALVKDETVTAGRDITLVAGVCGDVAQAHAETAVAAQLGYDAALLCSNGMAEVTEDAVLAKSRAVGDTLPVIGFYLQESVGGVRLSLDFWRRLVDQPSTVGIKAAPFDRYRTRDVAVAILESDRWQEVALLTGNDDAIVADLVMPHRRIVGGQVRELRCAGGLLGQFAVGAKRATELTHHAVAEEPHADDLLSTGNDLVEVNAAVFDVAHGFEGCVAGVNEVLRQQGLARSAVCLSEREALSHGQSELIANARARFPDLFDEDFIAENLDHWLR</sequence>
<keyword evidence="3" id="KW-1185">Reference proteome</keyword>
<keyword evidence="1" id="KW-0456">Lyase</keyword>
<dbReference type="EMBL" id="SDMQ01000015">
    <property type="protein sequence ID" value="TBT83029.1"/>
    <property type="molecule type" value="Genomic_DNA"/>
</dbReference>
<dbReference type="AlphaFoldDB" id="A0A4Q9KDA9"/>
<gene>
    <name evidence="2" type="ORF">ET989_12905</name>
</gene>
<dbReference type="CDD" id="cd00408">
    <property type="entry name" value="DHDPS-like"/>
    <property type="match status" value="1"/>
</dbReference>
<dbReference type="SMART" id="SM01130">
    <property type="entry name" value="DHDPS"/>
    <property type="match status" value="1"/>
</dbReference>
<comment type="caution">
    <text evidence="2">The sequence shown here is derived from an EMBL/GenBank/DDBJ whole genome shotgun (WGS) entry which is preliminary data.</text>
</comment>
<dbReference type="InterPro" id="IPR013785">
    <property type="entry name" value="Aldolase_TIM"/>
</dbReference>
<evidence type="ECO:0000313" key="3">
    <source>
        <dbReference type="Proteomes" id="UP000292373"/>
    </source>
</evidence>
<dbReference type="GO" id="GO:0008840">
    <property type="term" value="F:4-hydroxy-tetrahydrodipicolinate synthase activity"/>
    <property type="evidence" value="ECO:0007669"/>
    <property type="project" value="TreeGrafter"/>
</dbReference>
<evidence type="ECO:0000313" key="2">
    <source>
        <dbReference type="EMBL" id="TBT83029.1"/>
    </source>
</evidence>
<dbReference type="InterPro" id="IPR002220">
    <property type="entry name" value="DapA-like"/>
</dbReference>
<dbReference type="PANTHER" id="PTHR12128">
    <property type="entry name" value="DIHYDRODIPICOLINATE SYNTHASE"/>
    <property type="match status" value="1"/>
</dbReference>
<dbReference type="Pfam" id="PF00701">
    <property type="entry name" value="DHDPS"/>
    <property type="match status" value="1"/>
</dbReference>
<dbReference type="Proteomes" id="UP000292373">
    <property type="component" value="Unassembled WGS sequence"/>
</dbReference>
<reference evidence="2 3" key="1">
    <citation type="submission" date="2019-01" db="EMBL/GenBank/DDBJ databases">
        <title>Lactibacter flavus gen. nov., sp. nov., a novel bacterium of the family Propionibacteriaceae isolated from raw milk and dairy products.</title>
        <authorList>
            <person name="Huptas C."/>
            <person name="Wenning M."/>
            <person name="Breitenwieser F."/>
            <person name="Doll E."/>
            <person name="Von Neubeck M."/>
            <person name="Busse H.-J."/>
            <person name="Scherer S."/>
        </authorList>
    </citation>
    <scope>NUCLEOTIDE SEQUENCE [LARGE SCALE GENOMIC DNA]</scope>
    <source>
        <strain evidence="2 3">KCTC 33808</strain>
    </source>
</reference>
<dbReference type="RefSeq" id="WP_131169639.1">
    <property type="nucleotide sequence ID" value="NZ_SDMQ01000015.1"/>
</dbReference>
<organism evidence="2 3">
    <name type="scientific">Propioniciclava sinopodophylli</name>
    <dbReference type="NCBI Taxonomy" id="1837344"/>
    <lineage>
        <taxon>Bacteria</taxon>
        <taxon>Bacillati</taxon>
        <taxon>Actinomycetota</taxon>
        <taxon>Actinomycetes</taxon>
        <taxon>Propionibacteriales</taxon>
        <taxon>Propionibacteriaceae</taxon>
        <taxon>Propioniciclava</taxon>
    </lineage>
</organism>
<protein>
    <submittedName>
        <fullName evidence="2">Dihydrodipicolinate synthase family protein</fullName>
    </submittedName>
</protein>
<dbReference type="PANTHER" id="PTHR12128:SF51">
    <property type="entry name" value="BLL4205 PROTEIN"/>
    <property type="match status" value="1"/>
</dbReference>
<dbReference type="Gene3D" id="3.20.20.70">
    <property type="entry name" value="Aldolase class I"/>
    <property type="match status" value="1"/>
</dbReference>
<proteinExistence type="predicted"/>